<organism evidence="1 2">
    <name type="scientific">Bacillus pseudomycoides</name>
    <dbReference type="NCBI Taxonomy" id="64104"/>
    <lineage>
        <taxon>Bacteria</taxon>
        <taxon>Bacillati</taxon>
        <taxon>Bacillota</taxon>
        <taxon>Bacilli</taxon>
        <taxon>Bacillales</taxon>
        <taxon>Bacillaceae</taxon>
        <taxon>Bacillus</taxon>
        <taxon>Bacillus cereus group</taxon>
    </lineage>
</organism>
<dbReference type="Proteomes" id="UP000221918">
    <property type="component" value="Unassembled WGS sequence"/>
</dbReference>
<dbReference type="RefSeq" id="WP_033799331.1">
    <property type="nucleotide sequence ID" value="NZ_JARMDA010000105.1"/>
</dbReference>
<gene>
    <name evidence="1" type="ORF">COF81_13075</name>
</gene>
<proteinExistence type="predicted"/>
<accession>A0ABD6T8X8</accession>
<evidence type="ECO:0000313" key="1">
    <source>
        <dbReference type="EMBL" id="PHE96378.1"/>
    </source>
</evidence>
<sequence>MIASKPKRGEFYIHRKDGRVYQVLGYARMFEQENQDLIILKCMKDGMTVTLSADLFVLYIKAYKFSKDKEILSNLKVNL</sequence>
<dbReference type="EMBL" id="NUTL01000051">
    <property type="protein sequence ID" value="PHE96378.1"/>
    <property type="molecule type" value="Genomic_DNA"/>
</dbReference>
<dbReference type="GeneID" id="34218364"/>
<name>A0ABD6T8X8_9BACI</name>
<dbReference type="AlphaFoldDB" id="A0ABD6T8X8"/>
<evidence type="ECO:0000313" key="2">
    <source>
        <dbReference type="Proteomes" id="UP000221918"/>
    </source>
</evidence>
<reference evidence="1 2" key="1">
    <citation type="submission" date="2017-09" db="EMBL/GenBank/DDBJ databases">
        <title>Large-scale bioinformatics analysis of Bacillus genomes uncovers conserved roles of natural products in bacterial physiology.</title>
        <authorList>
            <consortium name="Agbiome Team Llc"/>
            <person name="Bleich R.M."/>
            <person name="Grubbs K.J."/>
            <person name="Santa Maria K.C."/>
            <person name="Allen S.E."/>
            <person name="Farag S."/>
            <person name="Shank E.A."/>
            <person name="Bowers A."/>
        </authorList>
    </citation>
    <scope>NUCLEOTIDE SEQUENCE [LARGE SCALE GENOMIC DNA]</scope>
    <source>
        <strain evidence="1 2">AFS037265</strain>
    </source>
</reference>
<protein>
    <submittedName>
        <fullName evidence="1">Uncharacterized protein</fullName>
    </submittedName>
</protein>
<comment type="caution">
    <text evidence="1">The sequence shown here is derived from an EMBL/GenBank/DDBJ whole genome shotgun (WGS) entry which is preliminary data.</text>
</comment>